<evidence type="ECO:0000313" key="2">
    <source>
        <dbReference type="EMBL" id="QXJ22145.1"/>
    </source>
</evidence>
<organism evidence="2 3">
    <name type="scientific">Actinomadura graeca</name>
    <dbReference type="NCBI Taxonomy" id="2750812"/>
    <lineage>
        <taxon>Bacteria</taxon>
        <taxon>Bacillati</taxon>
        <taxon>Actinomycetota</taxon>
        <taxon>Actinomycetes</taxon>
        <taxon>Streptosporangiales</taxon>
        <taxon>Thermomonosporaceae</taxon>
        <taxon>Actinomadura</taxon>
    </lineage>
</organism>
<protein>
    <submittedName>
        <fullName evidence="2">DUF4190 domain-containing protein</fullName>
    </submittedName>
</protein>
<gene>
    <name evidence="2" type="ORF">AGRA3207_003098</name>
</gene>
<reference evidence="2" key="1">
    <citation type="submission" date="2020-07" db="EMBL/GenBank/DDBJ databases">
        <authorList>
            <person name="Tarantini F.S."/>
            <person name="Hong K.W."/>
            <person name="Chan K.G."/>
        </authorList>
    </citation>
    <scope>NUCLEOTIDE SEQUENCE</scope>
    <source>
        <strain evidence="2">32-07</strain>
    </source>
</reference>
<feature type="transmembrane region" description="Helical" evidence="1">
    <location>
        <begin position="27"/>
        <end position="57"/>
    </location>
</feature>
<proteinExistence type="predicted"/>
<dbReference type="EMBL" id="CP059572">
    <property type="protein sequence ID" value="QXJ22145.1"/>
    <property type="molecule type" value="Genomic_DNA"/>
</dbReference>
<dbReference type="Proteomes" id="UP001049518">
    <property type="component" value="Chromosome"/>
</dbReference>
<feature type="transmembrane region" description="Helical" evidence="1">
    <location>
        <begin position="69"/>
        <end position="98"/>
    </location>
</feature>
<evidence type="ECO:0000256" key="1">
    <source>
        <dbReference type="SAM" id="Phobius"/>
    </source>
</evidence>
<keyword evidence="1" id="KW-0812">Transmembrane</keyword>
<dbReference type="RefSeq" id="WP_231335344.1">
    <property type="nucleotide sequence ID" value="NZ_CP059572.1"/>
</dbReference>
<name>A0ABX8QTN6_9ACTN</name>
<keyword evidence="1" id="KW-0472">Membrane</keyword>
<keyword evidence="3" id="KW-1185">Reference proteome</keyword>
<keyword evidence="1" id="KW-1133">Transmembrane helix</keyword>
<evidence type="ECO:0000313" key="3">
    <source>
        <dbReference type="Proteomes" id="UP001049518"/>
    </source>
</evidence>
<sequence>MSEPQGQGGGGAAPLGRPPVERTGMRALWLGGLALLTAFFFYPLGFVLGIASLVVGIKAQRQAKRTRGVAPGATAGIVLGAIGLTISLFAIAGTAYLAPELNGYQKCVSGSNTNADQRACREHYYPKMEEKLHLPSGTMDDVGVRF</sequence>
<accession>A0ABX8QTN6</accession>